<dbReference type="GO" id="GO:0004575">
    <property type="term" value="F:sucrose alpha-glucosidase activity"/>
    <property type="evidence" value="ECO:0007669"/>
    <property type="project" value="TreeGrafter"/>
</dbReference>
<name>A0A420SQ76_GIBIN</name>
<evidence type="ECO:0000259" key="5">
    <source>
        <dbReference type="SMART" id="SM00642"/>
    </source>
</evidence>
<dbReference type="GO" id="GO:0000025">
    <property type="term" value="P:maltose catabolic process"/>
    <property type="evidence" value="ECO:0007669"/>
    <property type="project" value="TreeGrafter"/>
</dbReference>
<dbReference type="InterPro" id="IPR017853">
    <property type="entry name" value="GH"/>
</dbReference>
<reference evidence="6 7" key="1">
    <citation type="journal article" date="2018" name="Sci. Rep.">
        <title>Characterisation of pathogen-specific regions and novel effector candidates in Fusarium oxysporum f. sp. cepae.</title>
        <authorList>
            <person name="Armitage A.D."/>
            <person name="Taylor A."/>
            <person name="Sobczyk M.K."/>
            <person name="Baxter L."/>
            <person name="Greenfield B.P."/>
            <person name="Bates H.J."/>
            <person name="Wilson F."/>
            <person name="Jackson A.C."/>
            <person name="Ott S."/>
            <person name="Harrison R.J."/>
            <person name="Clarkson J.P."/>
        </authorList>
    </citation>
    <scope>NUCLEOTIDE SEQUENCE [LARGE SCALE GENOMIC DNA]</scope>
    <source>
        <strain evidence="6 7">Fp_A8</strain>
    </source>
</reference>
<evidence type="ECO:0000256" key="2">
    <source>
        <dbReference type="ARBA" id="ARBA00023242"/>
    </source>
</evidence>
<sequence length="776" mass="87262">MEASDSNGSMNTPDIMAWDTDGSSSTTEAAVEILGTAQTASQHHIPTDGLDLVPAPTTELEGSYECSTSPGFAEADTSSDGTSPASLQGFLSVESYLSETRSAPEQSHFESSEWGAWASSDGAEAYLQPLLLMLPRSTFLPYVHTFFQRLYPVFPVIDKGCLLTLLQSDEHLEQPLSAGLYSFLAALSAAVIAQLNSADLGSLEAQSSTFGDINDSTRPIPPIRPALSAQFFVSQCMQARQQHGYIEEPDEWTVLTSFFLFAYHGNLDQSQLAWYYLREAIGFVEALGLDQPSTYRSLDMETAQRRCRIFWLLFITERAYAIQHRRRAVLAPTIDLPRIFESQDPKLAYGFVTLARVFAAVDGSLITAWKDQQPSGTVISQNLNPSIARYLRRNDVEGVTSDIEETQRLDILITHFWLRVLCAHNIFLGSSACHALGFVLATSCKIGIMTLTVSENVNMDLTIPQDAQRVWWKEASIYQIYPASFCDSNGDGIGDIRGIITKLDYLKTLGADVLWLCPGSAWAYDGTTEEYYLRLFCKEQPDLNWENPVMVQEVHDMMRFWLDKGVDGFRMDVINLISKISGFPDAPITVPNQEFQPAHQYYANGPRLHEFLRGFRKILDHYDAFAVGEMPWAKDEGDVINSVAAKRKELNMIFQFDIVDMDNGPEGKFSPRAWSLHTLKDIVDKWQTCMYENNGWNALFLENHDQSRSVSRFTPHNLSNRKLAAKLLATFIGFQSGTLFVYQGQELGMSNLPRDWPIEEYKDVETQSFYQLFATR</sequence>
<comment type="caution">
    <text evidence="6">The sequence shown here is derived from an EMBL/GenBank/DDBJ whole genome shotgun (WGS) entry which is preliminary data.</text>
</comment>
<dbReference type="SUPFAM" id="SSF51445">
    <property type="entry name" value="(Trans)glycosidases"/>
    <property type="match status" value="1"/>
</dbReference>
<dbReference type="SMART" id="SM00642">
    <property type="entry name" value="Aamy"/>
    <property type="match status" value="1"/>
</dbReference>
<comment type="similarity">
    <text evidence="1">Belongs to the glycosyl hydrolase 13 family.</text>
</comment>
<keyword evidence="3" id="KW-0462">Maltose metabolism</keyword>
<dbReference type="GO" id="GO:0008270">
    <property type="term" value="F:zinc ion binding"/>
    <property type="evidence" value="ECO:0007669"/>
    <property type="project" value="InterPro"/>
</dbReference>
<dbReference type="EMBL" id="MRDB01000048">
    <property type="protein sequence ID" value="RKL31439.1"/>
    <property type="molecule type" value="Genomic_DNA"/>
</dbReference>
<dbReference type="InterPro" id="IPR007219">
    <property type="entry name" value="XnlR_reg_dom"/>
</dbReference>
<dbReference type="Gene3D" id="3.20.20.80">
    <property type="entry name" value="Glycosidases"/>
    <property type="match status" value="2"/>
</dbReference>
<evidence type="ECO:0000256" key="4">
    <source>
        <dbReference type="SAM" id="MobiDB-lite"/>
    </source>
</evidence>
<dbReference type="GO" id="GO:0005987">
    <property type="term" value="P:sucrose catabolic process"/>
    <property type="evidence" value="ECO:0007669"/>
    <property type="project" value="TreeGrafter"/>
</dbReference>
<feature type="region of interest" description="Disordered" evidence="4">
    <location>
        <begin position="1"/>
        <end position="26"/>
    </location>
</feature>
<feature type="compositionally biased region" description="Polar residues" evidence="4">
    <location>
        <begin position="65"/>
        <end position="84"/>
    </location>
</feature>
<dbReference type="InterPro" id="IPR045857">
    <property type="entry name" value="O16G_dom_2"/>
</dbReference>
<accession>A0A420SQ76</accession>
<gene>
    <name evidence="6" type="ORF">BFJ72_g11073</name>
</gene>
<protein>
    <recommendedName>
        <fullName evidence="5">Glycosyl hydrolase family 13 catalytic domain-containing protein</fullName>
    </recommendedName>
</protein>
<proteinExistence type="inferred from homology"/>
<dbReference type="Pfam" id="PF00128">
    <property type="entry name" value="Alpha-amylase"/>
    <property type="match status" value="2"/>
</dbReference>
<evidence type="ECO:0000256" key="3">
    <source>
        <dbReference type="ARBA" id="ARBA00026248"/>
    </source>
</evidence>
<evidence type="ECO:0000256" key="1">
    <source>
        <dbReference type="ARBA" id="ARBA00008061"/>
    </source>
</evidence>
<dbReference type="Gene3D" id="3.90.400.10">
    <property type="entry name" value="Oligo-1,6-glucosidase, Domain 2"/>
    <property type="match status" value="1"/>
</dbReference>
<dbReference type="GO" id="GO:0033934">
    <property type="term" value="F:glucan 1,4-alpha-maltotriohydrolase activity"/>
    <property type="evidence" value="ECO:0007669"/>
    <property type="project" value="TreeGrafter"/>
</dbReference>
<dbReference type="AlphaFoldDB" id="A0A420SQ76"/>
<dbReference type="GO" id="GO:0004556">
    <property type="term" value="F:alpha-amylase activity"/>
    <property type="evidence" value="ECO:0007669"/>
    <property type="project" value="TreeGrafter"/>
</dbReference>
<dbReference type="CDD" id="cd12148">
    <property type="entry name" value="fungal_TF_MHR"/>
    <property type="match status" value="1"/>
</dbReference>
<organism evidence="6 7">
    <name type="scientific">Gibberella intermedia</name>
    <name type="common">Bulb rot disease fungus</name>
    <name type="synonym">Fusarium proliferatum</name>
    <dbReference type="NCBI Taxonomy" id="948311"/>
    <lineage>
        <taxon>Eukaryota</taxon>
        <taxon>Fungi</taxon>
        <taxon>Dikarya</taxon>
        <taxon>Ascomycota</taxon>
        <taxon>Pezizomycotina</taxon>
        <taxon>Sordariomycetes</taxon>
        <taxon>Hypocreomycetidae</taxon>
        <taxon>Hypocreales</taxon>
        <taxon>Nectriaceae</taxon>
        <taxon>Fusarium</taxon>
        <taxon>Fusarium fujikuroi species complex</taxon>
    </lineage>
</organism>
<dbReference type="Pfam" id="PF04082">
    <property type="entry name" value="Fungal_trans"/>
    <property type="match status" value="1"/>
</dbReference>
<dbReference type="GO" id="GO:0004574">
    <property type="term" value="F:oligo-1,6-glucosidase activity"/>
    <property type="evidence" value="ECO:0007669"/>
    <property type="project" value="TreeGrafter"/>
</dbReference>
<feature type="domain" description="Glycosyl hydrolase family 13 catalytic" evidence="5">
    <location>
        <begin position="479"/>
        <end position="776"/>
    </location>
</feature>
<dbReference type="Proteomes" id="UP000283569">
    <property type="component" value="Unassembled WGS sequence"/>
</dbReference>
<feature type="region of interest" description="Disordered" evidence="4">
    <location>
        <begin position="60"/>
        <end position="84"/>
    </location>
</feature>
<dbReference type="InterPro" id="IPR006047">
    <property type="entry name" value="GH13_cat_dom"/>
</dbReference>
<feature type="compositionally biased region" description="Polar residues" evidence="4">
    <location>
        <begin position="1"/>
        <end position="12"/>
    </location>
</feature>
<dbReference type="GO" id="GO:0003677">
    <property type="term" value="F:DNA binding"/>
    <property type="evidence" value="ECO:0007669"/>
    <property type="project" value="InterPro"/>
</dbReference>
<dbReference type="PANTHER" id="PTHR10357:SF179">
    <property type="entry name" value="NEUTRAL AND BASIC AMINO ACID TRANSPORT PROTEIN RBAT"/>
    <property type="match status" value="1"/>
</dbReference>
<evidence type="ECO:0000313" key="7">
    <source>
        <dbReference type="Proteomes" id="UP000283569"/>
    </source>
</evidence>
<keyword evidence="2" id="KW-0539">Nucleus</keyword>
<dbReference type="PANTHER" id="PTHR10357">
    <property type="entry name" value="ALPHA-AMYLASE FAMILY MEMBER"/>
    <property type="match status" value="1"/>
</dbReference>
<evidence type="ECO:0000313" key="6">
    <source>
        <dbReference type="EMBL" id="RKL31439.1"/>
    </source>
</evidence>
<dbReference type="GO" id="GO:0006351">
    <property type="term" value="P:DNA-templated transcription"/>
    <property type="evidence" value="ECO:0007669"/>
    <property type="project" value="InterPro"/>
</dbReference>